<dbReference type="InterPro" id="IPR025714">
    <property type="entry name" value="Methyltranfer_dom"/>
</dbReference>
<dbReference type="PANTHER" id="PTHR43667">
    <property type="entry name" value="CYCLOPROPANE-FATTY-ACYL-PHOSPHOLIPID SYNTHASE"/>
    <property type="match status" value="1"/>
</dbReference>
<accession>A0A222WI62</accession>
<proteinExistence type="predicted"/>
<protein>
    <recommendedName>
        <fullName evidence="1">Methyltransferase domain-containing protein</fullName>
    </recommendedName>
</protein>
<dbReference type="PANTHER" id="PTHR43667:SF2">
    <property type="entry name" value="FATTY ACID C-METHYL TRANSFERASE"/>
    <property type="match status" value="1"/>
</dbReference>
<dbReference type="Pfam" id="PF13847">
    <property type="entry name" value="Methyltransf_31"/>
    <property type="match status" value="1"/>
</dbReference>
<dbReference type="CDD" id="cd02440">
    <property type="entry name" value="AdoMet_MTases"/>
    <property type="match status" value="1"/>
</dbReference>
<gene>
    <name evidence="2" type="ORF">B4V02_02580</name>
</gene>
<dbReference type="Proteomes" id="UP000214666">
    <property type="component" value="Chromosome"/>
</dbReference>
<evidence type="ECO:0000313" key="3">
    <source>
        <dbReference type="Proteomes" id="UP000214666"/>
    </source>
</evidence>
<dbReference type="RefSeq" id="WP_094153663.1">
    <property type="nucleotide sequence ID" value="NZ_CP020028.1"/>
</dbReference>
<name>A0A222WI62_9BACL</name>
<evidence type="ECO:0000259" key="1">
    <source>
        <dbReference type="Pfam" id="PF13847"/>
    </source>
</evidence>
<keyword evidence="3" id="KW-1185">Reference proteome</keyword>
<organism evidence="2 3">
    <name type="scientific">Paenibacillus kribbensis</name>
    <dbReference type="NCBI Taxonomy" id="172713"/>
    <lineage>
        <taxon>Bacteria</taxon>
        <taxon>Bacillati</taxon>
        <taxon>Bacillota</taxon>
        <taxon>Bacilli</taxon>
        <taxon>Bacillales</taxon>
        <taxon>Paenibacillaceae</taxon>
        <taxon>Paenibacillus</taxon>
    </lineage>
</organism>
<dbReference type="AlphaFoldDB" id="A0A222WI62"/>
<dbReference type="InterPro" id="IPR029063">
    <property type="entry name" value="SAM-dependent_MTases_sf"/>
</dbReference>
<dbReference type="Gene3D" id="3.40.50.150">
    <property type="entry name" value="Vaccinia Virus protein VP39"/>
    <property type="match status" value="1"/>
</dbReference>
<dbReference type="InterPro" id="IPR050723">
    <property type="entry name" value="CFA/CMAS"/>
</dbReference>
<dbReference type="OrthoDB" id="525353at2"/>
<dbReference type="KEGG" id="pkb:B4V02_02580"/>
<sequence>MKNLFKQIYPVHDGIYLCSESGHYYSDLDNKRMSKLVAECVSKGWRKTVKENFYDNPFLFNIITDESRADWQYLLPLTEDSVALDIGAGWGTISIPLARNIKHVVALDGTLDRLQFLSTRAKQENIENITVIHADIFKHPFKEESFDLVSFNGVLEWVGLNDLGQNPQERQKEALRIAYSLLKPGGYLYIGIENALGLKYLLGEPDDHTGIKYISYLSREEANEMNLKWNKNEYSTYTYTKQGYQQLLELSGFRNVDFFYPHPDYKRIEFLYNLSENNVSSYLVEFLRYTKSSSSISERVNDLERFLIEYEQLSPFPASYSIFARKEEN</sequence>
<evidence type="ECO:0000313" key="2">
    <source>
        <dbReference type="EMBL" id="ASR45674.1"/>
    </source>
</evidence>
<dbReference type="SUPFAM" id="SSF53335">
    <property type="entry name" value="S-adenosyl-L-methionine-dependent methyltransferases"/>
    <property type="match status" value="1"/>
</dbReference>
<reference evidence="2 3" key="1">
    <citation type="submission" date="2017-03" db="EMBL/GenBank/DDBJ databases">
        <title>Complete genome sequence of Paenibacillus Kribbensis producing bioflocculants.</title>
        <authorList>
            <person name="Lee H.-G."/>
            <person name="Oh H.-M."/>
        </authorList>
    </citation>
    <scope>NUCLEOTIDE SEQUENCE [LARGE SCALE GENOMIC DNA]</scope>
    <source>
        <strain evidence="2 3">AM49</strain>
    </source>
</reference>
<feature type="domain" description="Methyltransferase" evidence="1">
    <location>
        <begin position="79"/>
        <end position="191"/>
    </location>
</feature>
<dbReference type="EMBL" id="CP020028">
    <property type="protein sequence ID" value="ASR45674.1"/>
    <property type="molecule type" value="Genomic_DNA"/>
</dbReference>